<evidence type="ECO:0008006" key="4">
    <source>
        <dbReference type="Google" id="ProtNLM"/>
    </source>
</evidence>
<proteinExistence type="predicted"/>
<feature type="transmembrane region" description="Helical" evidence="1">
    <location>
        <begin position="87"/>
        <end position="111"/>
    </location>
</feature>
<feature type="transmembrane region" description="Helical" evidence="1">
    <location>
        <begin position="173"/>
        <end position="203"/>
    </location>
</feature>
<reference evidence="2 3" key="1">
    <citation type="submission" date="2017-06" db="EMBL/GenBank/DDBJ databases">
        <title>Complete genome of Helicobacter apodemus.</title>
        <authorList>
            <person name="Cho S."/>
        </authorList>
    </citation>
    <scope>NUCLEOTIDE SEQUENCE [LARGE SCALE GENOMIC DNA]</scope>
    <source>
        <strain evidence="3">SNUVETPUB-15-01</strain>
    </source>
</reference>
<feature type="transmembrane region" description="Helical" evidence="1">
    <location>
        <begin position="281"/>
        <end position="301"/>
    </location>
</feature>
<keyword evidence="1" id="KW-1133">Transmembrane helix</keyword>
<dbReference type="KEGG" id="had:CDV25_01195"/>
<protein>
    <recommendedName>
        <fullName evidence="4">Glycosyltransferase RgtA/B/C/D-like domain-containing protein</fullName>
    </recommendedName>
</protein>
<evidence type="ECO:0000313" key="3">
    <source>
        <dbReference type="Proteomes" id="UP000244890"/>
    </source>
</evidence>
<dbReference type="RefSeq" id="WP_108910421.1">
    <property type="nucleotide sequence ID" value="NZ_CP021886.1"/>
</dbReference>
<accession>A0A2U8FDQ2</accession>
<feature type="transmembrane region" description="Helical" evidence="1">
    <location>
        <begin position="210"/>
        <end position="229"/>
    </location>
</feature>
<feature type="transmembrane region" description="Helical" evidence="1">
    <location>
        <begin position="343"/>
        <end position="376"/>
    </location>
</feature>
<dbReference type="EMBL" id="CP021886">
    <property type="protein sequence ID" value="AWI33525.1"/>
    <property type="molecule type" value="Genomic_DNA"/>
</dbReference>
<dbReference type="AlphaFoldDB" id="A0A2U8FDQ2"/>
<keyword evidence="1" id="KW-0472">Membrane</keyword>
<organism evidence="2 3">
    <name type="scientific">Helicobacter apodemus</name>
    <dbReference type="NCBI Taxonomy" id="135569"/>
    <lineage>
        <taxon>Bacteria</taxon>
        <taxon>Pseudomonadati</taxon>
        <taxon>Campylobacterota</taxon>
        <taxon>Epsilonproteobacteria</taxon>
        <taxon>Campylobacterales</taxon>
        <taxon>Helicobacteraceae</taxon>
        <taxon>Helicobacter</taxon>
    </lineage>
</organism>
<gene>
    <name evidence="2" type="ORF">CDV25_01195</name>
</gene>
<evidence type="ECO:0000256" key="1">
    <source>
        <dbReference type="SAM" id="Phobius"/>
    </source>
</evidence>
<feature type="transmembrane region" description="Helical" evidence="1">
    <location>
        <begin position="6"/>
        <end position="22"/>
    </location>
</feature>
<sequence>MDLIAILLIMCLGSFCIFLFIVKNMDYPYGGSDHAYHFKLIKFIKQNKHYFVSNFNVFNQHLVVCPQLYHWICSFFSDEFLLRKANWIGYTLMGLMILSFNGFIYLCAFYLDLELNFLEILLANLLFITLPIAYVIWNAKFMGLSARAFGLLLVYGYLFSLYFYLLFGGVELFVVILLLVFCCLLGSQFAYQFVLFSSIFIAILSSSYEILLLIPLSVIVLFIFNYSYALRFFSTQFHHKRNYAKFMIKDCHFKARFSIWRDFVYDFWVKKDKNYLLNNPVFEVLIGAFAACLVLVGYWWVGDSSEKEIWIMYILLSSSFFAFLVTSLRVARFLGEPQRYIEFGIPFASLLCVLLFPLWVNLLLIVGNILVLLWYIRNSQFHRQLPEHIKIREELITYLQNNFNKEYSHLLSNDHEIARHFYITSYEPHMPNYCKFYKNREDFLSNYYQGDYHRISPQYLLNEMKLCQRGTLILYTNLLKFYSEDALIPNLGDTQLIYLTNIGKFKIFRFQPQSHL</sequence>
<feature type="transmembrane region" description="Helical" evidence="1">
    <location>
        <begin position="310"/>
        <end position="331"/>
    </location>
</feature>
<feature type="transmembrane region" description="Helical" evidence="1">
    <location>
        <begin position="149"/>
        <end position="167"/>
    </location>
</feature>
<evidence type="ECO:0000313" key="2">
    <source>
        <dbReference type="EMBL" id="AWI33525.1"/>
    </source>
</evidence>
<dbReference type="Proteomes" id="UP000244890">
    <property type="component" value="Chromosome"/>
</dbReference>
<feature type="transmembrane region" description="Helical" evidence="1">
    <location>
        <begin position="117"/>
        <end position="137"/>
    </location>
</feature>
<dbReference type="OrthoDB" id="7605084at2"/>
<keyword evidence="1" id="KW-0812">Transmembrane</keyword>
<name>A0A2U8FDQ2_9HELI</name>